<protein>
    <submittedName>
        <fullName evidence="1">Uncharacterized protein</fullName>
    </submittedName>
</protein>
<name>A0ABQ7X6X2_BRANA</name>
<keyword evidence="2" id="KW-1185">Reference proteome</keyword>
<evidence type="ECO:0000313" key="2">
    <source>
        <dbReference type="Proteomes" id="UP000824890"/>
    </source>
</evidence>
<reference evidence="1 2" key="1">
    <citation type="submission" date="2021-05" db="EMBL/GenBank/DDBJ databases">
        <title>Genome Assembly of Synthetic Allotetraploid Brassica napus Reveals Homoeologous Exchanges between Subgenomes.</title>
        <authorList>
            <person name="Davis J.T."/>
        </authorList>
    </citation>
    <scope>NUCLEOTIDE SEQUENCE [LARGE SCALE GENOMIC DNA]</scope>
    <source>
        <strain evidence="2">cv. Da-Ae</strain>
        <tissue evidence="1">Seedling</tissue>
    </source>
</reference>
<accession>A0ABQ7X6X2</accession>
<sequence length="275" mass="29847">MNRLIPAPAFDKSLPLHQIHSVNKTLPVTGKSPRVAAWFVLSGAFSDKAELLEGVSVTVALNMVAGVDGSDSVVVGRISTKDEGVEASTWPSDTDVEFKTEVGGAWIEPIFTVGEGAIKVRIFYVPDRTATTGVPVTDATATTGVETVGIVAESIFATVAEAEILVPSGITSGTKTEGTMKEKFARDCYHWSTIFQTDSSLQPKEIEDFHLPLLQEQSDAGHQREKASETGMIVPEGDLIQLHAEHLPLMERMDKSLKVLPRLREKGKRLHQISE</sequence>
<dbReference type="EMBL" id="JAGKQM010001548">
    <property type="protein sequence ID" value="KAH0851719.1"/>
    <property type="molecule type" value="Genomic_DNA"/>
</dbReference>
<gene>
    <name evidence="1" type="ORF">HID58_094507</name>
</gene>
<organism evidence="1 2">
    <name type="scientific">Brassica napus</name>
    <name type="common">Rape</name>
    <dbReference type="NCBI Taxonomy" id="3708"/>
    <lineage>
        <taxon>Eukaryota</taxon>
        <taxon>Viridiplantae</taxon>
        <taxon>Streptophyta</taxon>
        <taxon>Embryophyta</taxon>
        <taxon>Tracheophyta</taxon>
        <taxon>Spermatophyta</taxon>
        <taxon>Magnoliopsida</taxon>
        <taxon>eudicotyledons</taxon>
        <taxon>Gunneridae</taxon>
        <taxon>Pentapetalae</taxon>
        <taxon>rosids</taxon>
        <taxon>malvids</taxon>
        <taxon>Brassicales</taxon>
        <taxon>Brassicaceae</taxon>
        <taxon>Brassiceae</taxon>
        <taxon>Brassica</taxon>
    </lineage>
</organism>
<dbReference type="Proteomes" id="UP000824890">
    <property type="component" value="Unassembled WGS sequence"/>
</dbReference>
<proteinExistence type="predicted"/>
<evidence type="ECO:0000313" key="1">
    <source>
        <dbReference type="EMBL" id="KAH0851719.1"/>
    </source>
</evidence>
<comment type="caution">
    <text evidence="1">The sequence shown here is derived from an EMBL/GenBank/DDBJ whole genome shotgun (WGS) entry which is preliminary data.</text>
</comment>